<proteinExistence type="inferred from homology"/>
<dbReference type="PANTHER" id="PTHR11266:SF88">
    <property type="entry name" value="PROTEIN SYM1-LIKE"/>
    <property type="match status" value="1"/>
</dbReference>
<dbReference type="GO" id="GO:0005737">
    <property type="term" value="C:cytoplasm"/>
    <property type="evidence" value="ECO:0000318"/>
    <property type="project" value="GO_Central"/>
</dbReference>
<evidence type="ECO:0000256" key="2">
    <source>
        <dbReference type="ARBA" id="ARBA00006824"/>
    </source>
</evidence>
<keyword evidence="5" id="KW-0472">Membrane</keyword>
<comment type="similarity">
    <text evidence="2 6">Belongs to the peroxisomal membrane protein PXMP2/4 family.</text>
</comment>
<protein>
    <recommendedName>
        <fullName evidence="9">Peroxisomal membrane protein</fullName>
    </recommendedName>
</protein>
<accession>A0A0A0LL22</accession>
<dbReference type="AlphaFoldDB" id="A0A0A0LL22"/>
<reference evidence="7 8" key="2">
    <citation type="journal article" date="2009" name="PLoS ONE">
        <title>An integrated genetic and cytogenetic map of the cucumber genome.</title>
        <authorList>
            <person name="Ren Y."/>
            <person name="Zhang Z."/>
            <person name="Liu J."/>
            <person name="Staub J.E."/>
            <person name="Han Y."/>
            <person name="Cheng Z."/>
            <person name="Li X."/>
            <person name="Lu J."/>
            <person name="Miao H."/>
            <person name="Kang H."/>
            <person name="Xie B."/>
            <person name="Gu X."/>
            <person name="Wang X."/>
            <person name="Du Y."/>
            <person name="Jin W."/>
            <person name="Huang S."/>
        </authorList>
    </citation>
    <scope>NUCLEOTIDE SEQUENCE [LARGE SCALE GENOMIC DNA]</scope>
    <source>
        <strain evidence="8">cv. 9930</strain>
    </source>
</reference>
<evidence type="ECO:0000256" key="3">
    <source>
        <dbReference type="ARBA" id="ARBA00022692"/>
    </source>
</evidence>
<reference evidence="7 8" key="4">
    <citation type="journal article" date="2011" name="BMC Genomics">
        <title>RNA-Seq improves annotation of protein-coding genes in the cucumber genome.</title>
        <authorList>
            <person name="Li Z."/>
            <person name="Zhang Z."/>
            <person name="Yan P."/>
            <person name="Huang S."/>
            <person name="Fei Z."/>
            <person name="Lin K."/>
        </authorList>
    </citation>
    <scope>NUCLEOTIDE SEQUENCE [LARGE SCALE GENOMIC DNA]</scope>
    <source>
        <strain evidence="8">cv. 9930</strain>
    </source>
</reference>
<dbReference type="EMBL" id="CM002923">
    <property type="protein sequence ID" value="KGN62458.1"/>
    <property type="molecule type" value="Genomic_DNA"/>
</dbReference>
<organism evidence="7 8">
    <name type="scientific">Cucumis sativus</name>
    <name type="common">Cucumber</name>
    <dbReference type="NCBI Taxonomy" id="3659"/>
    <lineage>
        <taxon>Eukaryota</taxon>
        <taxon>Viridiplantae</taxon>
        <taxon>Streptophyta</taxon>
        <taxon>Embryophyta</taxon>
        <taxon>Tracheophyta</taxon>
        <taxon>Spermatophyta</taxon>
        <taxon>Magnoliopsida</taxon>
        <taxon>eudicotyledons</taxon>
        <taxon>Gunneridae</taxon>
        <taxon>Pentapetalae</taxon>
        <taxon>rosids</taxon>
        <taxon>fabids</taxon>
        <taxon>Cucurbitales</taxon>
        <taxon>Cucurbitaceae</taxon>
        <taxon>Benincaseae</taxon>
        <taxon>Cucumis</taxon>
    </lineage>
</organism>
<dbReference type="PANTHER" id="PTHR11266">
    <property type="entry name" value="PEROXISOMAL MEMBRANE PROTEIN 2, PXMP2 MPV17"/>
    <property type="match status" value="1"/>
</dbReference>
<dbReference type="KEGG" id="csv:101207742"/>
<dbReference type="eggNOG" id="KOG1944">
    <property type="taxonomic scope" value="Eukaryota"/>
</dbReference>
<comment type="subcellular location">
    <subcellularLocation>
        <location evidence="1">Membrane</location>
        <topology evidence="1">Multi-pass membrane protein</topology>
    </subcellularLocation>
</comment>
<evidence type="ECO:0000313" key="8">
    <source>
        <dbReference type="Proteomes" id="UP000029981"/>
    </source>
</evidence>
<name>A0A0A0LL22_CUCSA</name>
<keyword evidence="4" id="KW-1133">Transmembrane helix</keyword>
<reference evidence="7 8" key="1">
    <citation type="journal article" date="2009" name="Nat. Genet.">
        <title>The genome of the cucumber, Cucumis sativus L.</title>
        <authorList>
            <person name="Huang S."/>
            <person name="Li R."/>
            <person name="Zhang Z."/>
            <person name="Li L."/>
            <person name="Gu X."/>
            <person name="Fan W."/>
            <person name="Lucas W.J."/>
            <person name="Wang X."/>
            <person name="Xie B."/>
            <person name="Ni P."/>
            <person name="Ren Y."/>
            <person name="Zhu H."/>
            <person name="Li J."/>
            <person name="Lin K."/>
            <person name="Jin W."/>
            <person name="Fei Z."/>
            <person name="Li G."/>
            <person name="Staub J."/>
            <person name="Kilian A."/>
            <person name="van der Vossen E.A."/>
            <person name="Wu Y."/>
            <person name="Guo J."/>
            <person name="He J."/>
            <person name="Jia Z."/>
            <person name="Ren Y."/>
            <person name="Tian G."/>
            <person name="Lu Y."/>
            <person name="Ruan J."/>
            <person name="Qian W."/>
            <person name="Wang M."/>
            <person name="Huang Q."/>
            <person name="Li B."/>
            <person name="Xuan Z."/>
            <person name="Cao J."/>
            <person name="Asan"/>
            <person name="Wu Z."/>
            <person name="Zhang J."/>
            <person name="Cai Q."/>
            <person name="Bai Y."/>
            <person name="Zhao B."/>
            <person name="Han Y."/>
            <person name="Li Y."/>
            <person name="Li X."/>
            <person name="Wang S."/>
            <person name="Shi Q."/>
            <person name="Liu S."/>
            <person name="Cho W.K."/>
            <person name="Kim J.Y."/>
            <person name="Xu Y."/>
            <person name="Heller-Uszynska K."/>
            <person name="Miao H."/>
            <person name="Cheng Z."/>
            <person name="Zhang S."/>
            <person name="Wu J."/>
            <person name="Yang Y."/>
            <person name="Kang H."/>
            <person name="Li M."/>
            <person name="Liang H."/>
            <person name="Ren X."/>
            <person name="Shi Z."/>
            <person name="Wen M."/>
            <person name="Jian M."/>
            <person name="Yang H."/>
            <person name="Zhang G."/>
            <person name="Yang Z."/>
            <person name="Chen R."/>
            <person name="Liu S."/>
            <person name="Li J."/>
            <person name="Ma L."/>
            <person name="Liu H."/>
            <person name="Zhou Y."/>
            <person name="Zhao J."/>
            <person name="Fang X."/>
            <person name="Li G."/>
            <person name="Fang L."/>
            <person name="Li Y."/>
            <person name="Liu D."/>
            <person name="Zheng H."/>
            <person name="Zhang Y."/>
            <person name="Qin N."/>
            <person name="Li Z."/>
            <person name="Yang G."/>
            <person name="Yang S."/>
            <person name="Bolund L."/>
            <person name="Kristiansen K."/>
            <person name="Zheng H."/>
            <person name="Li S."/>
            <person name="Zhang X."/>
            <person name="Yang H."/>
            <person name="Wang J."/>
            <person name="Sun R."/>
            <person name="Zhang B."/>
            <person name="Jiang S."/>
            <person name="Wang J."/>
            <person name="Du Y."/>
            <person name="Li S."/>
        </authorList>
    </citation>
    <scope>NUCLEOTIDE SEQUENCE [LARGE SCALE GENOMIC DNA]</scope>
    <source>
        <strain evidence="8">cv. 9930</strain>
    </source>
</reference>
<reference evidence="7 8" key="3">
    <citation type="journal article" date="2010" name="BMC Genomics">
        <title>Transcriptome sequencing and comparative analysis of cucumber flowers with different sex types.</title>
        <authorList>
            <person name="Guo S."/>
            <person name="Zheng Y."/>
            <person name="Joung J.G."/>
            <person name="Liu S."/>
            <person name="Zhang Z."/>
            <person name="Crasta O.R."/>
            <person name="Sobral B.W."/>
            <person name="Xu Y."/>
            <person name="Huang S."/>
            <person name="Fei Z."/>
        </authorList>
    </citation>
    <scope>NUCLEOTIDE SEQUENCE [LARGE SCALE GENOMIC DNA]</scope>
    <source>
        <strain evidence="8">cv. 9930</strain>
    </source>
</reference>
<evidence type="ECO:0008006" key="9">
    <source>
        <dbReference type="Google" id="ProtNLM"/>
    </source>
</evidence>
<dbReference type="GO" id="GO:0016020">
    <property type="term" value="C:membrane"/>
    <property type="evidence" value="ECO:0007669"/>
    <property type="project" value="UniProtKB-SubCell"/>
</dbReference>
<dbReference type="Gramene" id="KGN62458">
    <property type="protein sequence ID" value="KGN62458"/>
    <property type="gene ID" value="Csa_2G354840"/>
</dbReference>
<dbReference type="InterPro" id="IPR007248">
    <property type="entry name" value="Mpv17_PMP22"/>
</dbReference>
<evidence type="ECO:0000313" key="7">
    <source>
        <dbReference type="EMBL" id="KGN62458.1"/>
    </source>
</evidence>
<evidence type="ECO:0000256" key="5">
    <source>
        <dbReference type="ARBA" id="ARBA00023136"/>
    </source>
</evidence>
<keyword evidence="3" id="KW-0812">Transmembrane</keyword>
<dbReference type="STRING" id="3659.A0A0A0LL22"/>
<dbReference type="Proteomes" id="UP000029981">
    <property type="component" value="Chromosome 2"/>
</dbReference>
<keyword evidence="8" id="KW-1185">Reference proteome</keyword>
<dbReference type="Pfam" id="PF04117">
    <property type="entry name" value="Mpv17_PMP22"/>
    <property type="match status" value="1"/>
</dbReference>
<sequence length="251" mass="27972">MNSLRRSYSWLLLPVVANINISAKASVSPKIQWRAYLSFGSPPMRFTSRGNQIYSPSTQHRFSSSSSSKPGIGFVGWYLRKVDTHPFITKGITASLIYAAADLTSQTITLSSSGSFDLIRTARMAAYGLLILGPSQHLWFNFMSTISPSRDFLSTFRKIFLGQAVFGPTITSVFFSYNASLQGESGSEIAARLKRDLLPTLLNGVLFWPVCDFLTYKFIPVHLQPLANSSFAYIWTIYLTYMASLKAVDIK</sequence>
<dbReference type="OMA" id="SSCAYVW"/>
<evidence type="ECO:0000256" key="1">
    <source>
        <dbReference type="ARBA" id="ARBA00004141"/>
    </source>
</evidence>
<evidence type="ECO:0000256" key="6">
    <source>
        <dbReference type="RuleBase" id="RU363053"/>
    </source>
</evidence>
<dbReference type="OrthoDB" id="430207at2759"/>
<gene>
    <name evidence="7" type="ORF">Csa_2G354840</name>
</gene>
<evidence type="ECO:0000256" key="4">
    <source>
        <dbReference type="ARBA" id="ARBA00022989"/>
    </source>
</evidence>